<accession>A0A915HH24</accession>
<organism evidence="2 3">
    <name type="scientific">Romanomermis culicivorax</name>
    <name type="common">Nematode worm</name>
    <dbReference type="NCBI Taxonomy" id="13658"/>
    <lineage>
        <taxon>Eukaryota</taxon>
        <taxon>Metazoa</taxon>
        <taxon>Ecdysozoa</taxon>
        <taxon>Nematoda</taxon>
        <taxon>Enoplea</taxon>
        <taxon>Dorylaimia</taxon>
        <taxon>Mermithida</taxon>
        <taxon>Mermithoidea</taxon>
        <taxon>Mermithidae</taxon>
        <taxon>Romanomermis</taxon>
    </lineage>
</organism>
<feature type="compositionally biased region" description="Basic and acidic residues" evidence="1">
    <location>
        <begin position="41"/>
        <end position="58"/>
    </location>
</feature>
<evidence type="ECO:0000313" key="2">
    <source>
        <dbReference type="Proteomes" id="UP000887565"/>
    </source>
</evidence>
<protein>
    <submittedName>
        <fullName evidence="3">Uncharacterized protein</fullName>
    </submittedName>
</protein>
<dbReference type="AlphaFoldDB" id="A0A915HH24"/>
<reference evidence="3" key="1">
    <citation type="submission" date="2022-11" db="UniProtKB">
        <authorList>
            <consortium name="WormBaseParasite"/>
        </authorList>
    </citation>
    <scope>IDENTIFICATION</scope>
</reference>
<keyword evidence="2" id="KW-1185">Reference proteome</keyword>
<evidence type="ECO:0000313" key="3">
    <source>
        <dbReference type="WBParaSite" id="nRc.2.0.1.t01307-RA"/>
    </source>
</evidence>
<feature type="region of interest" description="Disordered" evidence="1">
    <location>
        <begin position="26"/>
        <end position="65"/>
    </location>
</feature>
<proteinExistence type="predicted"/>
<dbReference type="WBParaSite" id="nRc.2.0.1.t01307-RA">
    <property type="protein sequence ID" value="nRc.2.0.1.t01307-RA"/>
    <property type="gene ID" value="nRc.2.0.1.g01307"/>
</dbReference>
<evidence type="ECO:0000256" key="1">
    <source>
        <dbReference type="SAM" id="MobiDB-lite"/>
    </source>
</evidence>
<sequence length="65" mass="7526">MSSAVSSQLFNEVRASSMLGDLDLLSDDERLSNEPPEPQEWLEKQKRKEGRQVEDAKNNELNWLH</sequence>
<name>A0A915HH24_ROMCU</name>
<dbReference type="Proteomes" id="UP000887565">
    <property type="component" value="Unplaced"/>
</dbReference>